<reference evidence="1 2" key="1">
    <citation type="submission" date="2018-09" db="EMBL/GenBank/DDBJ databases">
        <title>A high-quality reference genome of wild soybean provides a powerful tool to mine soybean genomes.</title>
        <authorList>
            <person name="Xie M."/>
            <person name="Chung C.Y.L."/>
            <person name="Li M.-W."/>
            <person name="Wong F.-L."/>
            <person name="Chan T.-F."/>
            <person name="Lam H.-M."/>
        </authorList>
    </citation>
    <scope>NUCLEOTIDE SEQUENCE [LARGE SCALE GENOMIC DNA]</scope>
    <source>
        <strain evidence="2">cv. W05</strain>
        <tissue evidence="1">Hypocotyl of etiolated seedlings</tissue>
    </source>
</reference>
<organism evidence="1 2">
    <name type="scientific">Glycine soja</name>
    <name type="common">Wild soybean</name>
    <dbReference type="NCBI Taxonomy" id="3848"/>
    <lineage>
        <taxon>Eukaryota</taxon>
        <taxon>Viridiplantae</taxon>
        <taxon>Streptophyta</taxon>
        <taxon>Embryophyta</taxon>
        <taxon>Tracheophyta</taxon>
        <taxon>Spermatophyta</taxon>
        <taxon>Magnoliopsida</taxon>
        <taxon>eudicotyledons</taxon>
        <taxon>Gunneridae</taxon>
        <taxon>Pentapetalae</taxon>
        <taxon>rosids</taxon>
        <taxon>fabids</taxon>
        <taxon>Fabales</taxon>
        <taxon>Fabaceae</taxon>
        <taxon>Papilionoideae</taxon>
        <taxon>50 kb inversion clade</taxon>
        <taxon>NPAAA clade</taxon>
        <taxon>indigoferoid/millettioid clade</taxon>
        <taxon>Phaseoleae</taxon>
        <taxon>Glycine</taxon>
        <taxon>Glycine subgen. Soja</taxon>
    </lineage>
</organism>
<dbReference type="Proteomes" id="UP000289340">
    <property type="component" value="Chromosome 20"/>
</dbReference>
<comment type="caution">
    <text evidence="1">The sequence shown here is derived from an EMBL/GenBank/DDBJ whole genome shotgun (WGS) entry which is preliminary data.</text>
</comment>
<evidence type="ECO:0000313" key="1">
    <source>
        <dbReference type="EMBL" id="RZB43240.1"/>
    </source>
</evidence>
<keyword evidence="2" id="KW-1185">Reference proteome</keyword>
<protein>
    <submittedName>
        <fullName evidence="1">FAD synthetase, chloroplastic</fullName>
    </submittedName>
</protein>
<name>A0A445F3A4_GLYSO</name>
<sequence>MNVKFSPTEHLLWQDFSLVHLMPLLPFFICMSNCVIENLQFKRPGPDLHFFCHLLAWQNYFVGNLGENYQFGYKAAGDALELVKLCEEYGMEAYIIKSVME</sequence>
<evidence type="ECO:0000313" key="2">
    <source>
        <dbReference type="Proteomes" id="UP000289340"/>
    </source>
</evidence>
<accession>A0A445F3A4</accession>
<dbReference type="EMBL" id="QZWG01000020">
    <property type="protein sequence ID" value="RZB43240.1"/>
    <property type="molecule type" value="Genomic_DNA"/>
</dbReference>
<dbReference type="AlphaFoldDB" id="A0A445F3A4"/>
<proteinExistence type="predicted"/>
<gene>
    <name evidence="1" type="ORF">D0Y65_053709</name>
</gene>